<sequence>MTSPLAILCYHRVVPEATRGQAWPYFARGTAVTVESFTRQVAALAARFAFADEASVHAWAVDGVRLRRPHVWMTFDDGYRDVEDHAAPVLCAAGAPATVFVTSCTLATPPQALAADRWYAALTGARRRRGSLALGRDRWQFDLTRPRDRARLVDGPERRRCLDAPAAERDAILDALSEALDARAAPASDLYLSADALRRLARRGIALGAHGATHRPLPRLHDQGLADELADMQAAFAAHGLPRPSALAYPDGAWSASAEDAVRASGHALGLLLGDAPARPEALRLSRYLVPDQPDWVERVLAPALEAAA</sequence>
<gene>
    <name evidence="4" type="ordered locus">Hoch_2932</name>
</gene>
<dbReference type="InterPro" id="IPR051398">
    <property type="entry name" value="Polysacch_Deacetylase"/>
</dbReference>
<evidence type="ECO:0000313" key="4">
    <source>
        <dbReference type="EMBL" id="ACY15449.1"/>
    </source>
</evidence>
<organism evidence="4 5">
    <name type="scientific">Haliangium ochraceum (strain DSM 14365 / JCM 11303 / SMP-2)</name>
    <dbReference type="NCBI Taxonomy" id="502025"/>
    <lineage>
        <taxon>Bacteria</taxon>
        <taxon>Pseudomonadati</taxon>
        <taxon>Myxococcota</taxon>
        <taxon>Polyangia</taxon>
        <taxon>Haliangiales</taxon>
        <taxon>Kofleriaceae</taxon>
        <taxon>Haliangium</taxon>
    </lineage>
</organism>
<keyword evidence="2" id="KW-0732">Signal</keyword>
<evidence type="ECO:0000256" key="1">
    <source>
        <dbReference type="ARBA" id="ARBA00004613"/>
    </source>
</evidence>
<feature type="domain" description="NodB homology" evidence="3">
    <location>
        <begin position="69"/>
        <end position="309"/>
    </location>
</feature>
<dbReference type="STRING" id="502025.Hoch_2932"/>
<dbReference type="Proteomes" id="UP000001880">
    <property type="component" value="Chromosome"/>
</dbReference>
<dbReference type="KEGG" id="hoh:Hoch_2932"/>
<dbReference type="SUPFAM" id="SSF88713">
    <property type="entry name" value="Glycoside hydrolase/deacetylase"/>
    <property type="match status" value="1"/>
</dbReference>
<dbReference type="OrthoDB" id="9776235at2"/>
<dbReference type="GO" id="GO:0016810">
    <property type="term" value="F:hydrolase activity, acting on carbon-nitrogen (but not peptide) bonds"/>
    <property type="evidence" value="ECO:0007669"/>
    <property type="project" value="InterPro"/>
</dbReference>
<dbReference type="PANTHER" id="PTHR34216:SF3">
    <property type="entry name" value="POLY-BETA-1,6-N-ACETYL-D-GLUCOSAMINE N-DEACETYLASE"/>
    <property type="match status" value="1"/>
</dbReference>
<keyword evidence="5" id="KW-1185">Reference proteome</keyword>
<dbReference type="EMBL" id="CP001804">
    <property type="protein sequence ID" value="ACY15449.1"/>
    <property type="molecule type" value="Genomic_DNA"/>
</dbReference>
<evidence type="ECO:0000259" key="3">
    <source>
        <dbReference type="PROSITE" id="PS51677"/>
    </source>
</evidence>
<dbReference type="RefSeq" id="WP_012828051.1">
    <property type="nucleotide sequence ID" value="NC_013440.1"/>
</dbReference>
<dbReference type="HOGENOM" id="CLU_899460_0_0_7"/>
<name>D0LPT6_HALO1</name>
<dbReference type="PANTHER" id="PTHR34216">
    <property type="match status" value="1"/>
</dbReference>
<dbReference type="Gene3D" id="3.20.20.370">
    <property type="entry name" value="Glycoside hydrolase/deacetylase"/>
    <property type="match status" value="1"/>
</dbReference>
<reference evidence="4 5" key="1">
    <citation type="journal article" date="2010" name="Stand. Genomic Sci.">
        <title>Complete genome sequence of Haliangium ochraceum type strain (SMP-2).</title>
        <authorList>
            <consortium name="US DOE Joint Genome Institute (JGI-PGF)"/>
            <person name="Ivanova N."/>
            <person name="Daum C."/>
            <person name="Lang E."/>
            <person name="Abt B."/>
            <person name="Kopitz M."/>
            <person name="Saunders E."/>
            <person name="Lapidus A."/>
            <person name="Lucas S."/>
            <person name="Glavina Del Rio T."/>
            <person name="Nolan M."/>
            <person name="Tice H."/>
            <person name="Copeland A."/>
            <person name="Cheng J.F."/>
            <person name="Chen F."/>
            <person name="Bruce D."/>
            <person name="Goodwin L."/>
            <person name="Pitluck S."/>
            <person name="Mavromatis K."/>
            <person name="Pati A."/>
            <person name="Mikhailova N."/>
            <person name="Chen A."/>
            <person name="Palaniappan K."/>
            <person name="Land M."/>
            <person name="Hauser L."/>
            <person name="Chang Y.J."/>
            <person name="Jeffries C.D."/>
            <person name="Detter J.C."/>
            <person name="Brettin T."/>
            <person name="Rohde M."/>
            <person name="Goker M."/>
            <person name="Bristow J."/>
            <person name="Markowitz V."/>
            <person name="Eisen J.A."/>
            <person name="Hugenholtz P."/>
            <person name="Kyrpides N.C."/>
            <person name="Klenk H.P."/>
        </authorList>
    </citation>
    <scope>NUCLEOTIDE SEQUENCE [LARGE SCALE GENOMIC DNA]</scope>
    <source>
        <strain evidence="5">DSM 14365 / CIP 107738 / JCM 11303 / AJ 13395 / SMP-2</strain>
    </source>
</reference>
<dbReference type="GO" id="GO:0005975">
    <property type="term" value="P:carbohydrate metabolic process"/>
    <property type="evidence" value="ECO:0007669"/>
    <property type="project" value="InterPro"/>
</dbReference>
<dbReference type="InterPro" id="IPR002509">
    <property type="entry name" value="NODB_dom"/>
</dbReference>
<evidence type="ECO:0000256" key="2">
    <source>
        <dbReference type="ARBA" id="ARBA00022729"/>
    </source>
</evidence>
<accession>D0LPT6</accession>
<dbReference type="eggNOG" id="COG0726">
    <property type="taxonomic scope" value="Bacteria"/>
</dbReference>
<dbReference type="InterPro" id="IPR011330">
    <property type="entry name" value="Glyco_hydro/deAcase_b/a-brl"/>
</dbReference>
<dbReference type="Pfam" id="PF01522">
    <property type="entry name" value="Polysacc_deac_1"/>
    <property type="match status" value="2"/>
</dbReference>
<comment type="subcellular location">
    <subcellularLocation>
        <location evidence="1">Secreted</location>
    </subcellularLocation>
</comment>
<protein>
    <submittedName>
        <fullName evidence="4">Polysaccharide deacetylase</fullName>
    </submittedName>
</protein>
<proteinExistence type="predicted"/>
<dbReference type="PROSITE" id="PS51677">
    <property type="entry name" value="NODB"/>
    <property type="match status" value="1"/>
</dbReference>
<dbReference type="GO" id="GO:0005576">
    <property type="term" value="C:extracellular region"/>
    <property type="evidence" value="ECO:0007669"/>
    <property type="project" value="UniProtKB-SubCell"/>
</dbReference>
<dbReference type="CDD" id="cd10918">
    <property type="entry name" value="CE4_NodB_like_5s_6s"/>
    <property type="match status" value="1"/>
</dbReference>
<dbReference type="AlphaFoldDB" id="D0LPT6"/>
<evidence type="ECO:0000313" key="5">
    <source>
        <dbReference type="Proteomes" id="UP000001880"/>
    </source>
</evidence>